<organism evidence="2 3">
    <name type="scientific">Streptomyces scabiei</name>
    <dbReference type="NCBI Taxonomy" id="1930"/>
    <lineage>
        <taxon>Bacteria</taxon>
        <taxon>Bacillati</taxon>
        <taxon>Actinomycetota</taxon>
        <taxon>Actinomycetes</taxon>
        <taxon>Kitasatosporales</taxon>
        <taxon>Streptomycetaceae</taxon>
        <taxon>Streptomyces</taxon>
    </lineage>
</organism>
<accession>A0A117EDL5</accession>
<dbReference type="InterPro" id="IPR047757">
    <property type="entry name" value="AfsA-like"/>
</dbReference>
<feature type="domain" description="A-factor biosynthesis hotdog" evidence="1">
    <location>
        <begin position="218"/>
        <end position="286"/>
    </location>
</feature>
<gene>
    <name evidence="2" type="ORF">SsS58_02556</name>
</gene>
<feature type="domain" description="A-factor biosynthesis hotdog" evidence="1">
    <location>
        <begin position="50"/>
        <end position="185"/>
    </location>
</feature>
<dbReference type="Pfam" id="PF03756">
    <property type="entry name" value="AfsA"/>
    <property type="match status" value="2"/>
</dbReference>
<dbReference type="AlphaFoldDB" id="A0A117EDL5"/>
<dbReference type="NCBIfam" id="NF041195">
    <property type="entry name" value="ScbA_BarX_GamBu"/>
    <property type="match status" value="1"/>
</dbReference>
<comment type="caution">
    <text evidence="2">The sequence shown here is derived from an EMBL/GenBank/DDBJ whole genome shotgun (WGS) entry which is preliminary data.</text>
</comment>
<reference evidence="2 3" key="2">
    <citation type="journal article" date="2016" name="Genome Announc.">
        <title>Draft Genome Sequences of Streptomyces scabiei S58, Streptomyces turgidiscabies T45, and Streptomyces acidiscabies a10, the Pathogens of Potato Common Scab, Isolated in Japan.</title>
        <authorList>
            <person name="Tomihama T."/>
            <person name="Nishi Y."/>
            <person name="Sakai M."/>
            <person name="Ikenaga M."/>
            <person name="Okubo T."/>
            <person name="Ikeda S."/>
        </authorList>
    </citation>
    <scope>NUCLEOTIDE SEQUENCE [LARGE SCALE GENOMIC DNA]</scope>
    <source>
        <strain evidence="2 3">S58</strain>
    </source>
</reference>
<dbReference type="InterPro" id="IPR005509">
    <property type="entry name" value="AfsA_hotdog_dom"/>
</dbReference>
<reference evidence="3" key="1">
    <citation type="submission" date="2015-11" db="EMBL/GenBank/DDBJ databases">
        <authorList>
            <consortium name="Cross-ministerial Strategic Innovation Promotion Program (SIP) consortium"/>
            <person name="Tomihama T."/>
            <person name="Ikenaga M."/>
            <person name="Sakai M."/>
            <person name="Okubo T."/>
            <person name="Ikeda S."/>
        </authorList>
    </citation>
    <scope>NUCLEOTIDE SEQUENCE [LARGE SCALE GENOMIC DNA]</scope>
    <source>
        <strain evidence="3">S58</strain>
    </source>
</reference>
<name>A0A117EDL5_STRSC</name>
<evidence type="ECO:0000259" key="1">
    <source>
        <dbReference type="Pfam" id="PF03756"/>
    </source>
</evidence>
<reference evidence="3" key="3">
    <citation type="submission" date="2016-02" db="EMBL/GenBank/DDBJ databases">
        <title>Draft genome of pathogenic Streptomyces sp. in Japan.</title>
        <authorList>
            <person name="Tomihama T."/>
            <person name="Ikenaga M."/>
            <person name="Sakai M."/>
            <person name="Okubo T."/>
            <person name="Ikeda S."/>
        </authorList>
    </citation>
    <scope>NUCLEOTIDE SEQUENCE [LARGE SCALE GENOMIC DNA]</scope>
    <source>
        <strain evidence="3">S58</strain>
    </source>
</reference>
<sequence>MSVTMLENDVELEAPLPLLDRLYGSDSSSEVFIPAQRRQSRFTTTVPKEYVHRAAVAEVLLTGWQRLDDSRFVASAQWPRAHSYFTSSCGERYDPTLVAETIRQVGTLLSHAEFGVPLDSHFILNGLEYTCDPAQLQIFGTPAELSLSITTENVRRRGGQLAGVDFHVDIMRDGRPVGSGVAKASMLRPQVYRRIRGERLTQGARVQAPLAAPVEPALVDRRYAPDVVLTPGDSAGRWLLRADQRHPILFEHPNDHIPGMVLLEAARQVTRLLAPGSTVISTENAFERYVEFDAPCLIEAEECESADPAVRVVAVRAEQDGRTAFTSTIVLAVPTA</sequence>
<dbReference type="EMBL" id="BCMM01000010">
    <property type="protein sequence ID" value="GAQ62197.1"/>
    <property type="molecule type" value="Genomic_DNA"/>
</dbReference>
<dbReference type="Proteomes" id="UP000067448">
    <property type="component" value="Unassembled WGS sequence"/>
</dbReference>
<protein>
    <submittedName>
        <fullName evidence="2">A-factor biosynthesis hotdog domain protein</fullName>
    </submittedName>
</protein>
<dbReference type="GO" id="GO:0016740">
    <property type="term" value="F:transferase activity"/>
    <property type="evidence" value="ECO:0007669"/>
    <property type="project" value="InterPro"/>
</dbReference>
<proteinExistence type="predicted"/>
<evidence type="ECO:0000313" key="2">
    <source>
        <dbReference type="EMBL" id="GAQ62197.1"/>
    </source>
</evidence>
<evidence type="ECO:0000313" key="3">
    <source>
        <dbReference type="Proteomes" id="UP000067448"/>
    </source>
</evidence>